<dbReference type="AlphaFoldDB" id="F3ZQH5"/>
<keyword evidence="2" id="KW-1185">Reference proteome</keyword>
<accession>F3ZQH5</accession>
<evidence type="ECO:0000313" key="2">
    <source>
        <dbReference type="Proteomes" id="UP000018439"/>
    </source>
</evidence>
<gene>
    <name evidence="1" type="ORF">Bcop_1578</name>
</gene>
<dbReference type="OrthoDB" id="1041033at2"/>
<dbReference type="HOGENOM" id="CLU_2258056_0_0_10"/>
<name>F3ZQH5_9BACE</name>
<evidence type="ECO:0000313" key="1">
    <source>
        <dbReference type="EMBL" id="EGJ71770.1"/>
    </source>
</evidence>
<proteinExistence type="predicted"/>
<dbReference type="Proteomes" id="UP000018439">
    <property type="component" value="Chromosome"/>
</dbReference>
<sequence>MLCLPNYSENSFEVKIMKQIALHPQNKYFITVEFSKKGESLPLYLQDFLTDKSNQYKESQPFTRVYREGDWRLILTFIPRNKPIDRRFALTNTFVKLCQKQKK</sequence>
<dbReference type="EMBL" id="CM001167">
    <property type="protein sequence ID" value="EGJ71770.1"/>
    <property type="molecule type" value="Genomic_DNA"/>
</dbReference>
<protein>
    <submittedName>
        <fullName evidence="1">Uncharacterized protein</fullName>
    </submittedName>
</protein>
<organism evidence="1 2">
    <name type="scientific">Bacteroides coprosuis DSM 18011</name>
    <dbReference type="NCBI Taxonomy" id="679937"/>
    <lineage>
        <taxon>Bacteria</taxon>
        <taxon>Pseudomonadati</taxon>
        <taxon>Bacteroidota</taxon>
        <taxon>Bacteroidia</taxon>
        <taxon>Bacteroidales</taxon>
        <taxon>Bacteroidaceae</taxon>
        <taxon>Bacteroides</taxon>
    </lineage>
</organism>
<reference evidence="1 2" key="1">
    <citation type="journal article" date="2011" name="Stand. Genomic Sci.">
        <title>Non-contiguous finished genome sequence of Bacteroides coprosuis type strain (PC139).</title>
        <authorList>
            <person name="Land M."/>
            <person name="Held B."/>
            <person name="Gronow S."/>
            <person name="Abt B."/>
            <person name="Lucas S."/>
            <person name="Del Rio T.G."/>
            <person name="Nolan M."/>
            <person name="Tice H."/>
            <person name="Cheng J.F."/>
            <person name="Pitluck S."/>
            <person name="Liolios K."/>
            <person name="Pagani I."/>
            <person name="Ivanova N."/>
            <person name="Mavromatis K."/>
            <person name="Mikhailova N."/>
            <person name="Pati A."/>
            <person name="Tapia R."/>
            <person name="Han C."/>
            <person name="Goodwin L."/>
            <person name="Chen A."/>
            <person name="Palaniappan K."/>
            <person name="Hauser L."/>
            <person name="Brambilla E.M."/>
            <person name="Rohde M."/>
            <person name="Goker M."/>
            <person name="Detter J.C."/>
            <person name="Woyke T."/>
            <person name="Bristow J."/>
            <person name="Eisen J.A."/>
            <person name="Markowitz V."/>
            <person name="Hugenholtz P."/>
            <person name="Kyrpides N.C."/>
            <person name="Klenk H.P."/>
            <person name="Lapidus A."/>
        </authorList>
    </citation>
    <scope>NUCLEOTIDE SEQUENCE</scope>
    <source>
        <strain evidence="1 2">DSM 18011</strain>
    </source>
</reference>
<dbReference type="STRING" id="679937.Bcop_1578"/>